<sequence>MSVVLLQCPEGIQQGCNAPCLLCLQLQCVEHLKLRFIVTGNGYFSRCLVAAVRGSRCETTFGVVLNGNCEVMRRKFSSLPVELCRADAPHMLTDGPVEMVPVAGTSATVLVERPVARRRTSRRLLQTWERYVAVDRRRSIREDSAFCFQQSRTRMIHQSVFLGVLRMHSPALREDPRALMRTPRDCPKKSSATYVDARAVERQTVQQSSDTGSDCTSRPTNNNTRYTESKRQGSRALQFRRRIRQSEEEYWPSGAFSLSHPTTTGIAAADYA</sequence>
<dbReference type="Proteomes" id="UP000324629">
    <property type="component" value="Unassembled WGS sequence"/>
</dbReference>
<feature type="compositionally biased region" description="Polar residues" evidence="1">
    <location>
        <begin position="203"/>
        <end position="226"/>
    </location>
</feature>
<proteinExistence type="predicted"/>
<accession>A0A5J4N821</accession>
<evidence type="ECO:0000256" key="1">
    <source>
        <dbReference type="SAM" id="MobiDB-lite"/>
    </source>
</evidence>
<reference evidence="2 3" key="1">
    <citation type="journal article" date="2019" name="Gigascience">
        <title>Whole-genome sequence of the oriental lung fluke Paragonimus westermani.</title>
        <authorList>
            <person name="Oey H."/>
            <person name="Zakrzewski M."/>
            <person name="Narain K."/>
            <person name="Devi K.R."/>
            <person name="Agatsuma T."/>
            <person name="Nawaratna S."/>
            <person name="Gobert G.N."/>
            <person name="Jones M.K."/>
            <person name="Ragan M.A."/>
            <person name="McManus D.P."/>
            <person name="Krause L."/>
        </authorList>
    </citation>
    <scope>NUCLEOTIDE SEQUENCE [LARGE SCALE GENOMIC DNA]</scope>
    <source>
        <strain evidence="2 3">IND2009</strain>
    </source>
</reference>
<protein>
    <submittedName>
        <fullName evidence="2">Uncharacterized protein</fullName>
    </submittedName>
</protein>
<gene>
    <name evidence="2" type="ORF">DEA37_0003654</name>
</gene>
<keyword evidence="3" id="KW-1185">Reference proteome</keyword>
<name>A0A5J4N821_9TREM</name>
<dbReference type="AlphaFoldDB" id="A0A5J4N821"/>
<dbReference type="EMBL" id="QNGE01006015">
    <property type="protein sequence ID" value="KAA3671675.1"/>
    <property type="molecule type" value="Genomic_DNA"/>
</dbReference>
<evidence type="ECO:0000313" key="2">
    <source>
        <dbReference type="EMBL" id="KAA3671675.1"/>
    </source>
</evidence>
<evidence type="ECO:0000313" key="3">
    <source>
        <dbReference type="Proteomes" id="UP000324629"/>
    </source>
</evidence>
<organism evidence="2 3">
    <name type="scientific">Paragonimus westermani</name>
    <dbReference type="NCBI Taxonomy" id="34504"/>
    <lineage>
        <taxon>Eukaryota</taxon>
        <taxon>Metazoa</taxon>
        <taxon>Spiralia</taxon>
        <taxon>Lophotrochozoa</taxon>
        <taxon>Platyhelminthes</taxon>
        <taxon>Trematoda</taxon>
        <taxon>Digenea</taxon>
        <taxon>Plagiorchiida</taxon>
        <taxon>Troglotremata</taxon>
        <taxon>Troglotrematidae</taxon>
        <taxon>Paragonimus</taxon>
    </lineage>
</organism>
<comment type="caution">
    <text evidence="2">The sequence shown here is derived from an EMBL/GenBank/DDBJ whole genome shotgun (WGS) entry which is preliminary data.</text>
</comment>
<feature type="region of interest" description="Disordered" evidence="1">
    <location>
        <begin position="202"/>
        <end position="238"/>
    </location>
</feature>